<comment type="caution">
    <text evidence="1">The sequence shown here is derived from an EMBL/GenBank/DDBJ whole genome shotgun (WGS) entry which is preliminary data.</text>
</comment>
<evidence type="ECO:0000313" key="1">
    <source>
        <dbReference type="EMBL" id="TXK52341.1"/>
    </source>
</evidence>
<accession>A0A5C8KDQ3</accession>
<name>A0A5C8KDQ3_9BACT</name>
<evidence type="ECO:0000313" key="2">
    <source>
        <dbReference type="Proteomes" id="UP000321926"/>
    </source>
</evidence>
<reference evidence="1 2" key="1">
    <citation type="submission" date="2019-08" db="EMBL/GenBank/DDBJ databases">
        <authorList>
            <person name="Shi S."/>
        </authorList>
    </citation>
    <scope>NUCLEOTIDE SEQUENCE [LARGE SCALE GENOMIC DNA]</scope>
    <source>
        <strain evidence="1 2">GY10130</strain>
    </source>
</reference>
<dbReference type="RefSeq" id="WP_147919913.1">
    <property type="nucleotide sequence ID" value="NZ_VRTY01000003.1"/>
</dbReference>
<gene>
    <name evidence="1" type="ORF">FVR03_01105</name>
</gene>
<dbReference type="AlphaFoldDB" id="A0A5C8KDQ3"/>
<dbReference type="EMBL" id="VRTY01000003">
    <property type="protein sequence ID" value="TXK52341.1"/>
    <property type="molecule type" value="Genomic_DNA"/>
</dbReference>
<sequence length="74" mass="7961">MSEIILYPKKGSLGMPVVADPAHYKEGRDYNQPLSQTLQFIRAGDSPENAALAAMSRAGLLPKTEILVFTISAA</sequence>
<protein>
    <submittedName>
        <fullName evidence="1">Uncharacterized protein</fullName>
    </submittedName>
</protein>
<dbReference type="Proteomes" id="UP000321926">
    <property type="component" value="Unassembled WGS sequence"/>
</dbReference>
<organism evidence="1 2">
    <name type="scientific">Pontibacter qinzhouensis</name>
    <dbReference type="NCBI Taxonomy" id="2603253"/>
    <lineage>
        <taxon>Bacteria</taxon>
        <taxon>Pseudomonadati</taxon>
        <taxon>Bacteroidota</taxon>
        <taxon>Cytophagia</taxon>
        <taxon>Cytophagales</taxon>
        <taxon>Hymenobacteraceae</taxon>
        <taxon>Pontibacter</taxon>
    </lineage>
</organism>
<keyword evidence="2" id="KW-1185">Reference proteome</keyword>
<proteinExistence type="predicted"/>